<accession>A0A8J6FYK0</accession>
<organism evidence="2 3">
    <name type="scientific">Microtus ochrogaster</name>
    <name type="common">Prairie vole</name>
    <dbReference type="NCBI Taxonomy" id="79684"/>
    <lineage>
        <taxon>Eukaryota</taxon>
        <taxon>Metazoa</taxon>
        <taxon>Chordata</taxon>
        <taxon>Craniata</taxon>
        <taxon>Vertebrata</taxon>
        <taxon>Euteleostomi</taxon>
        <taxon>Mammalia</taxon>
        <taxon>Eutheria</taxon>
        <taxon>Euarchontoglires</taxon>
        <taxon>Glires</taxon>
        <taxon>Rodentia</taxon>
        <taxon>Myomorpha</taxon>
        <taxon>Muroidea</taxon>
        <taxon>Cricetidae</taxon>
        <taxon>Arvicolinae</taxon>
        <taxon>Microtus</taxon>
    </lineage>
</organism>
<feature type="domain" description="DUF3496" evidence="1">
    <location>
        <begin position="205"/>
        <end position="253"/>
    </location>
</feature>
<proteinExistence type="predicted"/>
<evidence type="ECO:0000313" key="3">
    <source>
        <dbReference type="Proteomes" id="UP000710432"/>
    </source>
</evidence>
<reference evidence="2" key="1">
    <citation type="submission" date="2020-03" db="EMBL/GenBank/DDBJ databases">
        <title>Studies in the Genomics of Life Span.</title>
        <authorList>
            <person name="Glass D."/>
        </authorList>
    </citation>
    <scope>NUCLEOTIDE SEQUENCE</scope>
    <source>
        <strain evidence="2">LTLLF</strain>
        <tissue evidence="2">Muscle</tissue>
    </source>
</reference>
<dbReference type="EMBL" id="JAATJU010026500">
    <property type="protein sequence ID" value="KAH0501585.1"/>
    <property type="molecule type" value="Genomic_DNA"/>
</dbReference>
<dbReference type="Pfam" id="PF12001">
    <property type="entry name" value="DUF3496"/>
    <property type="match status" value="1"/>
</dbReference>
<name>A0A8J6FYK0_MICOH</name>
<evidence type="ECO:0000313" key="2">
    <source>
        <dbReference type="EMBL" id="KAH0501585.1"/>
    </source>
</evidence>
<gene>
    <name evidence="2" type="ORF">LTLLF_195585</name>
</gene>
<dbReference type="PANTHER" id="PTHR22245:SF4">
    <property type="entry name" value="RIKEN CDNA 4921524L21 GENE"/>
    <property type="match status" value="1"/>
</dbReference>
<comment type="caution">
    <text evidence="2">The sequence shown here is derived from an EMBL/GenBank/DDBJ whole genome shotgun (WGS) entry which is preliminary data.</text>
</comment>
<dbReference type="InterPro" id="IPR021885">
    <property type="entry name" value="DUF3496"/>
</dbReference>
<dbReference type="AlphaFoldDB" id="A0A8J6FYK0"/>
<sequence length="255" mass="28701">MSSFSKKQAVLRTLQSFGGPWDILTVYIFLLCRTCKYPEGQSAKLEKIRWNTSATVASVGSCPMSPQGAYLTSSSMEPQGSVPHLSQSPEASCEFMENPRSWSEDKEKARRKLMDSVHFLLCALLREKRRTVKLQKELTDIKKILTMPPNKGHGCDGRRQNFREVSKVSHVEVNIPVAMVRPEGEAAAKENLVCIQENPGATVLTQMELEMKELKSALSEVHAQEHLVKKDLEALKQLYQSELEYIDGLSLELCM</sequence>
<dbReference type="PANTHER" id="PTHR22245">
    <property type="entry name" value="COILED-COIL DOMAIN-CONTAINING PROTEIN 144A-RELATED"/>
    <property type="match status" value="1"/>
</dbReference>
<protein>
    <submittedName>
        <fullName evidence="2">Ankyrin repeat domain-containing protein 26</fullName>
    </submittedName>
</protein>
<evidence type="ECO:0000259" key="1">
    <source>
        <dbReference type="Pfam" id="PF12001"/>
    </source>
</evidence>
<dbReference type="InterPro" id="IPR040118">
    <property type="entry name" value="C144A/B/C"/>
</dbReference>
<dbReference type="Proteomes" id="UP000710432">
    <property type="component" value="Unassembled WGS sequence"/>
</dbReference>